<evidence type="ECO:0000313" key="3">
    <source>
        <dbReference type="Proteomes" id="UP000005801"/>
    </source>
</evidence>
<accession>A6GAY3</accession>
<dbReference type="EMBL" id="ABCS01000054">
    <property type="protein sequence ID" value="EDM76968.1"/>
    <property type="molecule type" value="Genomic_DNA"/>
</dbReference>
<dbReference type="InterPro" id="IPR006311">
    <property type="entry name" value="TAT_signal"/>
</dbReference>
<gene>
    <name evidence="2" type="ORF">PPSIR1_13180</name>
</gene>
<name>A6GAY3_9BACT</name>
<feature type="chain" id="PRO_5002697610" evidence="1">
    <location>
        <begin position="28"/>
        <end position="250"/>
    </location>
</feature>
<keyword evidence="3" id="KW-1185">Reference proteome</keyword>
<proteinExistence type="predicted"/>
<dbReference type="STRING" id="391625.PPSIR1_13180"/>
<organism evidence="2 3">
    <name type="scientific">Plesiocystis pacifica SIR-1</name>
    <dbReference type="NCBI Taxonomy" id="391625"/>
    <lineage>
        <taxon>Bacteria</taxon>
        <taxon>Pseudomonadati</taxon>
        <taxon>Myxococcota</taxon>
        <taxon>Polyangia</taxon>
        <taxon>Nannocystales</taxon>
        <taxon>Nannocystaceae</taxon>
        <taxon>Plesiocystis</taxon>
    </lineage>
</organism>
<dbReference type="PROSITE" id="PS51318">
    <property type="entry name" value="TAT"/>
    <property type="match status" value="1"/>
</dbReference>
<reference evidence="2 3" key="1">
    <citation type="submission" date="2007-06" db="EMBL/GenBank/DDBJ databases">
        <authorList>
            <person name="Shimkets L."/>
            <person name="Ferriera S."/>
            <person name="Johnson J."/>
            <person name="Kravitz S."/>
            <person name="Beeson K."/>
            <person name="Sutton G."/>
            <person name="Rogers Y.-H."/>
            <person name="Friedman R."/>
            <person name="Frazier M."/>
            <person name="Venter J.C."/>
        </authorList>
    </citation>
    <scope>NUCLEOTIDE SEQUENCE [LARGE SCALE GENOMIC DNA]</scope>
    <source>
        <strain evidence="2 3">SIR-1</strain>
    </source>
</reference>
<evidence type="ECO:0000256" key="1">
    <source>
        <dbReference type="SAM" id="SignalP"/>
    </source>
</evidence>
<keyword evidence="1" id="KW-0732">Signal</keyword>
<dbReference type="SUPFAM" id="SSF51182">
    <property type="entry name" value="RmlC-like cupins"/>
    <property type="match status" value="1"/>
</dbReference>
<dbReference type="RefSeq" id="WP_006973874.1">
    <property type="nucleotide sequence ID" value="NZ_ABCS01000054.1"/>
</dbReference>
<dbReference type="InterPro" id="IPR011051">
    <property type="entry name" value="RmlC_Cupin_sf"/>
</dbReference>
<dbReference type="Proteomes" id="UP000005801">
    <property type="component" value="Unassembled WGS sequence"/>
</dbReference>
<evidence type="ECO:0000313" key="2">
    <source>
        <dbReference type="EMBL" id="EDM76968.1"/>
    </source>
</evidence>
<dbReference type="PROSITE" id="PS51257">
    <property type="entry name" value="PROKAR_LIPOPROTEIN"/>
    <property type="match status" value="1"/>
</dbReference>
<protein>
    <submittedName>
        <fullName evidence="2">Uncharacterized protein</fullName>
    </submittedName>
</protein>
<dbReference type="AlphaFoldDB" id="A6GAY3"/>
<comment type="caution">
    <text evidence="2">The sequence shown here is derived from an EMBL/GenBank/DDBJ whole genome shotgun (WGS) entry which is preliminary data.</text>
</comment>
<sequence length="250" mass="26932">MSFVRSRRHLLRGALAAPAIFALSACASRRGGRGGAPIGPSGFDAWLDAWAERGRAIAAGQPHDARAEDALVHELCASLSRFEPGRVPRAEALTSFGEGLRSGPVRVEGALLLVELELGPHAVVPAHNHVGYDFVSVGLSGEAQVRHYEPLAGAPAPDPDPARVDGRVFQVAEVQRVRLSPGRCSSLTRARANIHWLRAGPEGARVLDVGLHFPDPGPGPRQFSALDIYLEARDRERGIYDARWIGDPYR</sequence>
<feature type="signal peptide" evidence="1">
    <location>
        <begin position="1"/>
        <end position="27"/>
    </location>
</feature>